<keyword evidence="4 8" id="KW-0378">Hydrolase</keyword>
<dbReference type="PRINTS" id="PR00704">
    <property type="entry name" value="CALPAIN"/>
</dbReference>
<gene>
    <name evidence="12" type="primary">LOC112241717</name>
</gene>
<evidence type="ECO:0000256" key="2">
    <source>
        <dbReference type="ARBA" id="ARBA00022670"/>
    </source>
</evidence>
<dbReference type="PANTHER" id="PTHR10183:SF329">
    <property type="entry name" value="CALPAIN-3"/>
    <property type="match status" value="1"/>
</dbReference>
<dbReference type="Pfam" id="PF00648">
    <property type="entry name" value="Peptidase_C2"/>
    <property type="match status" value="1"/>
</dbReference>
<keyword evidence="3 9" id="KW-0479">Metal-binding</keyword>
<dbReference type="GO" id="GO:0043066">
    <property type="term" value="P:negative regulation of apoptotic process"/>
    <property type="evidence" value="ECO:0007669"/>
    <property type="project" value="TreeGrafter"/>
</dbReference>
<evidence type="ECO:0000256" key="7">
    <source>
        <dbReference type="PIRSR" id="PIRSR622684-1"/>
    </source>
</evidence>
<feature type="active site" evidence="7 8">
    <location>
        <position position="255"/>
    </location>
</feature>
<dbReference type="FunFam" id="2.60.120.380:FF:000002">
    <property type="entry name" value="calpain-3 isoform X1"/>
    <property type="match status" value="1"/>
</dbReference>
<dbReference type="InterPro" id="IPR033883">
    <property type="entry name" value="C2_III"/>
</dbReference>
<dbReference type="InterPro" id="IPR001300">
    <property type="entry name" value="Peptidase_C2_calpain_cat"/>
</dbReference>
<dbReference type="GeneTree" id="ENSGT00940000156092"/>
<keyword evidence="9" id="KW-0963">Cytoplasm</keyword>
<keyword evidence="6 9" id="KW-0106">Calcium</keyword>
<evidence type="ECO:0000256" key="3">
    <source>
        <dbReference type="ARBA" id="ARBA00022723"/>
    </source>
</evidence>
<dbReference type="PROSITE" id="PS50222">
    <property type="entry name" value="EF_HAND_2"/>
    <property type="match status" value="1"/>
</dbReference>
<dbReference type="FunFam" id="3.90.70.10:FF:000001">
    <property type="entry name" value="Calpain-1 catalytic subunit"/>
    <property type="match status" value="1"/>
</dbReference>
<organism evidence="12 13">
    <name type="scientific">Oncorhynchus tshawytscha</name>
    <name type="common">Chinook salmon</name>
    <name type="synonym">Salmo tshawytscha</name>
    <dbReference type="NCBI Taxonomy" id="74940"/>
    <lineage>
        <taxon>Eukaryota</taxon>
        <taxon>Metazoa</taxon>
        <taxon>Chordata</taxon>
        <taxon>Craniata</taxon>
        <taxon>Vertebrata</taxon>
        <taxon>Euteleostomi</taxon>
        <taxon>Actinopterygii</taxon>
        <taxon>Neopterygii</taxon>
        <taxon>Teleostei</taxon>
        <taxon>Protacanthopterygii</taxon>
        <taxon>Salmoniformes</taxon>
        <taxon>Salmonidae</taxon>
        <taxon>Salmoninae</taxon>
        <taxon>Oncorhynchus</taxon>
    </lineage>
</organism>
<dbReference type="InterPro" id="IPR002048">
    <property type="entry name" value="EF_hand_dom"/>
</dbReference>
<evidence type="ECO:0000256" key="4">
    <source>
        <dbReference type="ARBA" id="ARBA00022801"/>
    </source>
</evidence>
<dbReference type="Gene3D" id="1.10.238.10">
    <property type="entry name" value="EF-hand"/>
    <property type="match status" value="1"/>
</dbReference>
<evidence type="ECO:0000256" key="9">
    <source>
        <dbReference type="RuleBase" id="RU367132"/>
    </source>
</evidence>
<dbReference type="PROSITE" id="PS00139">
    <property type="entry name" value="THIOL_PROTEASE_CYS"/>
    <property type="match status" value="1"/>
</dbReference>
<dbReference type="EC" id="3.4.22.54" evidence="9"/>
<evidence type="ECO:0000256" key="1">
    <source>
        <dbReference type="ARBA" id="ARBA00007623"/>
    </source>
</evidence>
<comment type="similarity">
    <text evidence="1 9">Belongs to the peptidase C2 family.</text>
</comment>
<evidence type="ECO:0000256" key="5">
    <source>
        <dbReference type="ARBA" id="ARBA00022807"/>
    </source>
</evidence>
<reference evidence="13" key="1">
    <citation type="journal article" date="2018" name="PLoS ONE">
        <title>Chinook salmon (Oncorhynchus tshawytscha) genome and transcriptome.</title>
        <authorList>
            <person name="Christensen K.A."/>
            <person name="Leong J.S."/>
            <person name="Sakhrani D."/>
            <person name="Biagi C.A."/>
            <person name="Minkley D.R."/>
            <person name="Withler R.E."/>
            <person name="Rondeau E.B."/>
            <person name="Koop B.F."/>
            <person name="Devlin R.H."/>
        </authorList>
    </citation>
    <scope>NUCLEOTIDE SEQUENCE [LARGE SCALE GENOMIC DNA]</scope>
</reference>
<dbReference type="GO" id="GO:0005509">
    <property type="term" value="F:calcium ion binding"/>
    <property type="evidence" value="ECO:0007669"/>
    <property type="project" value="UniProtKB-UniRule"/>
</dbReference>
<dbReference type="GO" id="GO:0004198">
    <property type="term" value="F:calcium-dependent cysteine-type endopeptidase activity"/>
    <property type="evidence" value="ECO:0007669"/>
    <property type="project" value="UniProtKB-UniRule"/>
</dbReference>
<feature type="active site" evidence="7 8">
    <location>
        <position position="71"/>
    </location>
</feature>
<dbReference type="InterPro" id="IPR036213">
    <property type="entry name" value="Calpain_III_sf"/>
</dbReference>
<sequence length="644" mass="74280">GIKHMETVETVETMETMETMETIRLMYLIQFQQPLTSSPSFQNEGEICENPQFIVGGASRTDICQGDLGDCWLLAAIACLTLNEKLLYRVVPQEQSFSEGYGGIFHFQFWRYGDWVDVVIDDRIPTFNSQLVFTKSAERNEFWSALLEKAYAKLHGSYEALKGGNTTEAMEDFTGGVTEFYEMKEAPKELYKIMKKALERGSMMGCSIDSLVPARFETRTVTGLVKGHAYSVTAVEECKQSQHKEPKVRLVRLRNPWGQVEWNGPWSDNSKEWVSLSKGEKDKLQHQSAEDGEFWMAFDDFKKNYTKIEICNLTPDALEDDKIHKWTVSVNEGRWVRGCSAGGCRNYPDTFWTNPQYRLRLLEEDDDPEDNEVACSFVIALMQKNRRKERKMGANLFTIGFAIYEVSPMHGNKQHMQKDFFLFNSSKARCKSYINLREVTQRFRLSPGEYVIIPSTYEPHQEGEFILRVFSEKRNTSDPQPGPQFCSSPVHQIKIGNGLLVNKDLNTEGFSLECCRSMISLMDMDGTGRLNLQEFRHLWNKIKQWQGIFQHYNSDQASSINSYEMRNAVNDAGFRLNNQLYDIITMRYANESMNIDFDSFISCLVRLEAMFSKSHTNTSPPYYTDPRSVCPLLAMQVWLPYMVM</sequence>
<evidence type="ECO:0000256" key="8">
    <source>
        <dbReference type="PROSITE-ProRule" id="PRU00239"/>
    </source>
</evidence>
<feature type="domain" description="Calpain catalytic" evidence="10">
    <location>
        <begin position="40"/>
        <end position="314"/>
    </location>
</feature>
<dbReference type="PROSITE" id="PS50203">
    <property type="entry name" value="CALPAIN_CAT"/>
    <property type="match status" value="1"/>
</dbReference>
<accession>A0AAZ3PTS1</accession>
<dbReference type="InterPro" id="IPR022682">
    <property type="entry name" value="Calpain_domain_III"/>
</dbReference>
<dbReference type="GO" id="GO:0005737">
    <property type="term" value="C:cytoplasm"/>
    <property type="evidence" value="ECO:0007669"/>
    <property type="project" value="UniProtKB-SubCell"/>
</dbReference>
<evidence type="ECO:0000256" key="6">
    <source>
        <dbReference type="ARBA" id="ARBA00022837"/>
    </source>
</evidence>
<reference evidence="12" key="2">
    <citation type="submission" date="2025-08" db="UniProtKB">
        <authorList>
            <consortium name="Ensembl"/>
        </authorList>
    </citation>
    <scope>IDENTIFICATION</scope>
</reference>
<comment type="catalytic activity">
    <reaction evidence="9">
        <text>Broad endopeptidase activity.</text>
        <dbReference type="EC" id="3.4.22.54"/>
    </reaction>
</comment>
<dbReference type="GO" id="GO:0006508">
    <property type="term" value="P:proteolysis"/>
    <property type="evidence" value="ECO:0007669"/>
    <property type="project" value="UniProtKB-UniRule"/>
</dbReference>
<comment type="subcellular location">
    <subcellularLocation>
        <location evidence="9">Cytoplasm</location>
    </subcellularLocation>
</comment>
<feature type="active site" evidence="7 8">
    <location>
        <position position="228"/>
    </location>
</feature>
<dbReference type="InterPro" id="IPR018247">
    <property type="entry name" value="EF_Hand_1_Ca_BS"/>
</dbReference>
<evidence type="ECO:0000313" key="12">
    <source>
        <dbReference type="Ensembl" id="ENSOTSP00005120036.1"/>
    </source>
</evidence>
<dbReference type="Gene3D" id="2.60.120.380">
    <property type="match status" value="1"/>
</dbReference>
<dbReference type="CDD" id="cd00214">
    <property type="entry name" value="Calpain_III"/>
    <property type="match status" value="1"/>
</dbReference>
<dbReference type="PANTHER" id="PTHR10183">
    <property type="entry name" value="CALPAIN"/>
    <property type="match status" value="1"/>
</dbReference>
<keyword evidence="13" id="KW-1185">Reference proteome</keyword>
<dbReference type="Pfam" id="PF01067">
    <property type="entry name" value="Calpain_III"/>
    <property type="match status" value="1"/>
</dbReference>
<dbReference type="PROSITE" id="PS00018">
    <property type="entry name" value="EF_HAND_1"/>
    <property type="match status" value="1"/>
</dbReference>
<dbReference type="InterPro" id="IPR038765">
    <property type="entry name" value="Papain-like_cys_pep_sf"/>
</dbReference>
<dbReference type="AlphaFoldDB" id="A0AAZ3PTS1"/>
<dbReference type="SMART" id="SM00230">
    <property type="entry name" value="CysPc"/>
    <property type="match status" value="1"/>
</dbReference>
<comment type="function">
    <text evidence="9">Calcium-regulated non-lysosomal thiol-protease.</text>
</comment>
<evidence type="ECO:0000259" key="11">
    <source>
        <dbReference type="PROSITE" id="PS50222"/>
    </source>
</evidence>
<proteinExistence type="inferred from homology"/>
<keyword evidence="5 8" id="KW-0788">Thiol protease</keyword>
<dbReference type="InterPro" id="IPR022684">
    <property type="entry name" value="Calpain_cysteine_protease"/>
</dbReference>
<dbReference type="SUPFAM" id="SSF49758">
    <property type="entry name" value="Calpain large subunit, middle domain (domain III)"/>
    <property type="match status" value="1"/>
</dbReference>
<dbReference type="Proteomes" id="UP000694402">
    <property type="component" value="Unassembled WGS sequence"/>
</dbReference>
<dbReference type="CDD" id="cd00044">
    <property type="entry name" value="CysPc"/>
    <property type="match status" value="1"/>
</dbReference>
<dbReference type="InterPro" id="IPR011992">
    <property type="entry name" value="EF-hand-dom_pair"/>
</dbReference>
<dbReference type="Gene3D" id="3.90.70.10">
    <property type="entry name" value="Cysteine proteinases"/>
    <property type="match status" value="1"/>
</dbReference>
<keyword evidence="2 8" id="KW-0645">Protease</keyword>
<dbReference type="InterPro" id="IPR022683">
    <property type="entry name" value="Calpain_III"/>
</dbReference>
<dbReference type="Ensembl" id="ENSOTST00005120923.1">
    <property type="protein sequence ID" value="ENSOTSP00005120036.1"/>
    <property type="gene ID" value="ENSOTSG00005072055.1"/>
</dbReference>
<evidence type="ECO:0000259" key="10">
    <source>
        <dbReference type="PROSITE" id="PS50203"/>
    </source>
</evidence>
<dbReference type="SUPFAM" id="SSF47473">
    <property type="entry name" value="EF-hand"/>
    <property type="match status" value="1"/>
</dbReference>
<name>A0AAZ3PTS1_ONCTS</name>
<comment type="subunit">
    <text evidence="9">Homodimer.</text>
</comment>
<reference evidence="12" key="3">
    <citation type="submission" date="2025-09" db="UniProtKB">
        <authorList>
            <consortium name="Ensembl"/>
        </authorList>
    </citation>
    <scope>IDENTIFICATION</scope>
</reference>
<protein>
    <recommendedName>
        <fullName evidence="9">Calpain-3</fullName>
        <ecNumber evidence="9">3.4.22.54</ecNumber>
    </recommendedName>
</protein>
<dbReference type="SUPFAM" id="SSF54001">
    <property type="entry name" value="Cysteine proteinases"/>
    <property type="match status" value="1"/>
</dbReference>
<evidence type="ECO:0000313" key="13">
    <source>
        <dbReference type="Proteomes" id="UP000694402"/>
    </source>
</evidence>
<feature type="domain" description="EF-hand" evidence="11">
    <location>
        <begin position="510"/>
        <end position="545"/>
    </location>
</feature>
<dbReference type="InterPro" id="IPR000169">
    <property type="entry name" value="Pept_cys_AS"/>
</dbReference>
<dbReference type="SMART" id="SM00720">
    <property type="entry name" value="calpain_III"/>
    <property type="match status" value="1"/>
</dbReference>